<evidence type="ECO:0008006" key="8">
    <source>
        <dbReference type="Google" id="ProtNLM"/>
    </source>
</evidence>
<dbReference type="Proteomes" id="UP000178912">
    <property type="component" value="Unassembled WGS sequence"/>
</dbReference>
<feature type="transmembrane region" description="Helical" evidence="5">
    <location>
        <begin position="40"/>
        <end position="62"/>
    </location>
</feature>
<dbReference type="OrthoDB" id="194139at2759"/>
<protein>
    <recommendedName>
        <fullName evidence="8">Major facilitator superfamily (MFS) profile domain-containing protein</fullName>
    </recommendedName>
</protein>
<dbReference type="AlphaFoldDB" id="A0A1E1L6R5"/>
<dbReference type="PANTHER" id="PTHR23507:SF1">
    <property type="entry name" value="FI18259P1-RELATED"/>
    <property type="match status" value="1"/>
</dbReference>
<evidence type="ECO:0000256" key="3">
    <source>
        <dbReference type="ARBA" id="ARBA00022989"/>
    </source>
</evidence>
<gene>
    <name evidence="6" type="ORF">RAG0_12028</name>
</gene>
<proteinExistence type="predicted"/>
<organism evidence="6 7">
    <name type="scientific">Rhynchosporium agropyri</name>
    <dbReference type="NCBI Taxonomy" id="914238"/>
    <lineage>
        <taxon>Eukaryota</taxon>
        <taxon>Fungi</taxon>
        <taxon>Dikarya</taxon>
        <taxon>Ascomycota</taxon>
        <taxon>Pezizomycotina</taxon>
        <taxon>Leotiomycetes</taxon>
        <taxon>Helotiales</taxon>
        <taxon>Ploettnerulaceae</taxon>
        <taxon>Rhynchosporium</taxon>
    </lineage>
</organism>
<keyword evidence="7" id="KW-1185">Reference proteome</keyword>
<sequence>MSVSYANHHLHTSQKPQNIVVLLVAIPTGKLGDKYGRRKVMTGSLLGVMGSLILIFAVFLALRRGIHQDSVGLYPQIFPLRLVWLWSVFRLCGGGLYTSAALMWAMASEACDNEERTRPTVFSKSITNRSQKALFRAEYFTLDPCVHRWNPAVYNFECTDPIRLTPIRMENIRWSGVLFGDCHRQYHPLLTHHPPHRIDDSGEIQCPSAGHRPDIDARVFIFSAGFGSRVSTLSYTSYMIPDSFKASFYAALASLENIGHAFGDPAMQQIFAAVIRGPKVWFVTPFFVVALVEGLYISAGIVTLFLREEKLKNSTTWETQLDHPGPDSEPLLA</sequence>
<dbReference type="Gene3D" id="1.20.1250.20">
    <property type="entry name" value="MFS general substrate transporter like domains"/>
    <property type="match status" value="1"/>
</dbReference>
<accession>A0A1E1L6R5</accession>
<evidence type="ECO:0000256" key="2">
    <source>
        <dbReference type="ARBA" id="ARBA00022692"/>
    </source>
</evidence>
<evidence type="ECO:0000256" key="1">
    <source>
        <dbReference type="ARBA" id="ARBA00004141"/>
    </source>
</evidence>
<dbReference type="GO" id="GO:0022857">
    <property type="term" value="F:transmembrane transporter activity"/>
    <property type="evidence" value="ECO:0007669"/>
    <property type="project" value="TreeGrafter"/>
</dbReference>
<evidence type="ECO:0000313" key="7">
    <source>
        <dbReference type="Proteomes" id="UP000178912"/>
    </source>
</evidence>
<feature type="transmembrane region" description="Helical" evidence="5">
    <location>
        <begin position="280"/>
        <end position="306"/>
    </location>
</feature>
<evidence type="ECO:0000256" key="5">
    <source>
        <dbReference type="SAM" id="Phobius"/>
    </source>
</evidence>
<evidence type="ECO:0000313" key="6">
    <source>
        <dbReference type="EMBL" id="CZT06210.1"/>
    </source>
</evidence>
<dbReference type="SUPFAM" id="SSF103473">
    <property type="entry name" value="MFS general substrate transporter"/>
    <property type="match status" value="1"/>
</dbReference>
<keyword evidence="3 5" id="KW-1133">Transmembrane helix</keyword>
<keyword evidence="2 5" id="KW-0812">Transmembrane</keyword>
<dbReference type="GO" id="GO:0016020">
    <property type="term" value="C:membrane"/>
    <property type="evidence" value="ECO:0007669"/>
    <property type="project" value="UniProtKB-SubCell"/>
</dbReference>
<name>A0A1E1L6R5_9HELO</name>
<keyword evidence="4 5" id="KW-0472">Membrane</keyword>
<dbReference type="InterPro" id="IPR036259">
    <property type="entry name" value="MFS_trans_sf"/>
</dbReference>
<comment type="subcellular location">
    <subcellularLocation>
        <location evidence="1">Membrane</location>
        <topology evidence="1">Multi-pass membrane protein</topology>
    </subcellularLocation>
</comment>
<dbReference type="PANTHER" id="PTHR23507">
    <property type="entry name" value="ZGC:174356"/>
    <property type="match status" value="1"/>
</dbReference>
<evidence type="ECO:0000256" key="4">
    <source>
        <dbReference type="ARBA" id="ARBA00023136"/>
    </source>
</evidence>
<feature type="transmembrane region" description="Helical" evidence="5">
    <location>
        <begin position="83"/>
        <end position="107"/>
    </location>
</feature>
<reference evidence="7" key="1">
    <citation type="submission" date="2016-03" db="EMBL/GenBank/DDBJ databases">
        <authorList>
            <person name="Guldener U."/>
        </authorList>
    </citation>
    <scope>NUCLEOTIDE SEQUENCE [LARGE SCALE GENOMIC DNA]</scope>
    <source>
        <strain evidence="7">04CH-RAC-A.6.1</strain>
    </source>
</reference>
<dbReference type="EMBL" id="FJUX01000083">
    <property type="protein sequence ID" value="CZT06210.1"/>
    <property type="molecule type" value="Genomic_DNA"/>
</dbReference>